<dbReference type="PANTHER" id="PTHR35370">
    <property type="entry name" value="CYTOPLASMIC PROTEIN-RELATED-RELATED"/>
    <property type="match status" value="1"/>
</dbReference>
<dbReference type="InterPro" id="IPR010272">
    <property type="entry name" value="T6SS_TssF"/>
</dbReference>
<dbReference type="OrthoDB" id="9763676at2"/>
<protein>
    <submittedName>
        <fullName evidence="1">Type VI secretion system protein ImpG</fullName>
    </submittedName>
</protein>
<name>A0A1H4BHM0_9RHOB</name>
<evidence type="ECO:0000313" key="1">
    <source>
        <dbReference type="EMBL" id="SEA47544.1"/>
    </source>
</evidence>
<dbReference type="PIRSF" id="PIRSF028304">
    <property type="entry name" value="UCP028304"/>
    <property type="match status" value="1"/>
</dbReference>
<gene>
    <name evidence="1" type="ORF">SAMN05444370_105211</name>
</gene>
<reference evidence="1 2" key="1">
    <citation type="submission" date="2016-10" db="EMBL/GenBank/DDBJ databases">
        <authorList>
            <person name="de Groot N.N."/>
        </authorList>
    </citation>
    <scope>NUCLEOTIDE SEQUENCE [LARGE SCALE GENOMIC DNA]</scope>
    <source>
        <strain evidence="1 2">DSM 15345</strain>
    </source>
</reference>
<sequence length="647" mass="70072">MEEALKEIYESELKHLRTHAEEFAQRDAFHRIASRIGLTPNAALRDPFVEWLLQGYAFLAARVQRKLDEEFPRFSQNLLAMLYPHLSAPTPSMLVAEFQLRADAALMTGPIAPRGMRLSLPTRMAGAARRERKVIFTTGRALRLWPLMVTAARYLPDSGHVESAGASRAAPAAVSITFALTPDGATLGALPAEALDLHCAEGEGGGAALFEALTAGCAHVEAAGAPRRPGGGPGKGPKATALEAAPLGFDRHTAEGEDALLPYGPRSFDGHRLLHEFFALPARFHFLRLGGLQQAFGAREQAREFTVLFLLDRPFPALGGKLGPESVRLNCAPAVNLFERAADDIAYDPRRAELPITPDRGDPTSFEVHSVLNVTGKTGRGETVAFRPFFAPESFGARSPRSQRFYALHRVARAAPALREERDRSLEIYRGAEVFISLVDEAARPAPADLRSLSLDLLCTNRHLAINAASETSRDALLSTEIDEGWKSVRVVSGPSWPRAGLPEGRRLWDVISALTLNHLSLCSTERGDPAAAMRQTLRLFAAQRDAAGEALIEALVDISTRPAIGPIAPIRDEQGRVIAPMAMGRGLDVAVTFADAAPEAATLAAVLERFLPGHANVNSFTRMSLRQGDGRARARWPARSGTRPLL</sequence>
<dbReference type="RefSeq" id="WP_093253261.1">
    <property type="nucleotide sequence ID" value="NZ_FNQM01000005.1"/>
</dbReference>
<dbReference type="Pfam" id="PF05947">
    <property type="entry name" value="T6SS_TssF"/>
    <property type="match status" value="1"/>
</dbReference>
<dbReference type="EMBL" id="FNQM01000005">
    <property type="protein sequence ID" value="SEA47544.1"/>
    <property type="molecule type" value="Genomic_DNA"/>
</dbReference>
<proteinExistence type="predicted"/>
<keyword evidence="2" id="KW-1185">Reference proteome</keyword>
<organism evidence="1 2">
    <name type="scientific">Rubrimonas cliftonensis</name>
    <dbReference type="NCBI Taxonomy" id="89524"/>
    <lineage>
        <taxon>Bacteria</taxon>
        <taxon>Pseudomonadati</taxon>
        <taxon>Pseudomonadota</taxon>
        <taxon>Alphaproteobacteria</taxon>
        <taxon>Rhodobacterales</taxon>
        <taxon>Paracoccaceae</taxon>
        <taxon>Rubrimonas</taxon>
    </lineage>
</organism>
<dbReference type="Proteomes" id="UP000198703">
    <property type="component" value="Unassembled WGS sequence"/>
</dbReference>
<dbReference type="NCBIfam" id="TIGR03359">
    <property type="entry name" value="VI_chp_6"/>
    <property type="match status" value="1"/>
</dbReference>
<accession>A0A1H4BHM0</accession>
<dbReference type="AlphaFoldDB" id="A0A1H4BHM0"/>
<evidence type="ECO:0000313" key="2">
    <source>
        <dbReference type="Proteomes" id="UP000198703"/>
    </source>
</evidence>
<dbReference type="STRING" id="89524.SAMN05444370_105211"/>
<dbReference type="PANTHER" id="PTHR35370:SF1">
    <property type="entry name" value="TYPE VI SECRETION SYSTEM COMPONENT TSSF1"/>
    <property type="match status" value="1"/>
</dbReference>